<evidence type="ECO:0000313" key="5">
    <source>
        <dbReference type="EMBL" id="MBK1790203.1"/>
    </source>
</evidence>
<evidence type="ECO:0000256" key="3">
    <source>
        <dbReference type="ARBA" id="ARBA00038502"/>
    </source>
</evidence>
<dbReference type="AlphaFoldDB" id="A0A8J7SL76"/>
<gene>
    <name evidence="5" type="ORF">JIN82_03425</name>
</gene>
<evidence type="ECO:0000256" key="2">
    <source>
        <dbReference type="ARBA" id="ARBA00023315"/>
    </source>
</evidence>
<keyword evidence="1" id="KW-0808">Transferase</keyword>
<dbReference type="EMBL" id="JAENIM010000018">
    <property type="protein sequence ID" value="MBK1790203.1"/>
    <property type="molecule type" value="Genomic_DNA"/>
</dbReference>
<dbReference type="PANTHER" id="PTHR43792:SF8">
    <property type="entry name" value="[RIBOSOMAL PROTEIN US5]-ALANINE N-ACETYLTRANSFERASE"/>
    <property type="match status" value="1"/>
</dbReference>
<dbReference type="RefSeq" id="WP_200310243.1">
    <property type="nucleotide sequence ID" value="NZ_JAENIM010000018.1"/>
</dbReference>
<reference evidence="5" key="1">
    <citation type="submission" date="2021-01" db="EMBL/GenBank/DDBJ databases">
        <title>Modified the classification status of verrucomicrobia.</title>
        <authorList>
            <person name="Feng X."/>
        </authorList>
    </citation>
    <scope>NUCLEOTIDE SEQUENCE</scope>
    <source>
        <strain evidence="5">_KCTC 22039</strain>
    </source>
</reference>
<dbReference type="InterPro" id="IPR016181">
    <property type="entry name" value="Acyl_CoA_acyltransferase"/>
</dbReference>
<name>A0A8J7SL76_9BACT</name>
<organism evidence="5 6">
    <name type="scientific">Persicirhabdus sediminis</name>
    <dbReference type="NCBI Taxonomy" id="454144"/>
    <lineage>
        <taxon>Bacteria</taxon>
        <taxon>Pseudomonadati</taxon>
        <taxon>Verrucomicrobiota</taxon>
        <taxon>Verrucomicrobiia</taxon>
        <taxon>Verrucomicrobiales</taxon>
        <taxon>Verrucomicrobiaceae</taxon>
        <taxon>Persicirhabdus</taxon>
    </lineage>
</organism>
<comment type="similarity">
    <text evidence="3">Belongs to the acetyltransferase family. RimJ subfamily.</text>
</comment>
<dbReference type="Pfam" id="PF13302">
    <property type="entry name" value="Acetyltransf_3"/>
    <property type="match status" value="1"/>
</dbReference>
<dbReference type="GO" id="GO:0016747">
    <property type="term" value="F:acyltransferase activity, transferring groups other than amino-acyl groups"/>
    <property type="evidence" value="ECO:0007669"/>
    <property type="project" value="InterPro"/>
</dbReference>
<keyword evidence="2" id="KW-0012">Acyltransferase</keyword>
<dbReference type="InterPro" id="IPR051531">
    <property type="entry name" value="N-acetyltransferase"/>
</dbReference>
<accession>A0A8J7SL76</accession>
<evidence type="ECO:0000259" key="4">
    <source>
        <dbReference type="PROSITE" id="PS51186"/>
    </source>
</evidence>
<dbReference type="Proteomes" id="UP000624703">
    <property type="component" value="Unassembled WGS sequence"/>
</dbReference>
<dbReference type="SUPFAM" id="SSF55729">
    <property type="entry name" value="Acyl-CoA N-acyltransferases (Nat)"/>
    <property type="match status" value="1"/>
</dbReference>
<sequence>MQLPTLTGNGVNLSPFTQSDSLLVQSYAGDQMVAKTTQHVPHPYPDGVAEKWIAAHLTLYLEQRNITLAIRTLEGDLVGAINLGLKLNDQFAELGYWIAHKYWGQGYCTRASKRIIQYGFEELSLNKIYARHLGGNIASGKVMKKVGMTREGIQRQHTIKDGVLQDIVEYSILRSEYQLG</sequence>
<dbReference type="PANTHER" id="PTHR43792">
    <property type="entry name" value="GNAT FAMILY, PUTATIVE (AFU_ORTHOLOGUE AFUA_3G00765)-RELATED-RELATED"/>
    <property type="match status" value="1"/>
</dbReference>
<dbReference type="Gene3D" id="3.40.630.30">
    <property type="match status" value="1"/>
</dbReference>
<proteinExistence type="inferred from homology"/>
<comment type="caution">
    <text evidence="5">The sequence shown here is derived from an EMBL/GenBank/DDBJ whole genome shotgun (WGS) entry which is preliminary data.</text>
</comment>
<feature type="domain" description="N-acetyltransferase" evidence="4">
    <location>
        <begin position="11"/>
        <end position="169"/>
    </location>
</feature>
<evidence type="ECO:0000256" key="1">
    <source>
        <dbReference type="ARBA" id="ARBA00022679"/>
    </source>
</evidence>
<protein>
    <submittedName>
        <fullName evidence="5">GNAT family N-acetyltransferase</fullName>
    </submittedName>
</protein>
<dbReference type="PROSITE" id="PS51186">
    <property type="entry name" value="GNAT"/>
    <property type="match status" value="1"/>
</dbReference>
<evidence type="ECO:0000313" key="6">
    <source>
        <dbReference type="Proteomes" id="UP000624703"/>
    </source>
</evidence>
<keyword evidence="6" id="KW-1185">Reference proteome</keyword>
<dbReference type="InterPro" id="IPR000182">
    <property type="entry name" value="GNAT_dom"/>
</dbReference>